<comment type="caution">
    <text evidence="8">The sequence shown here is derived from an EMBL/GenBank/DDBJ whole genome shotgun (WGS) entry which is preliminary data.</text>
</comment>
<dbReference type="RefSeq" id="WP_248252846.1">
    <property type="nucleotide sequence ID" value="NZ_JAIWJX010000002.1"/>
</dbReference>
<dbReference type="EMBL" id="JAIWJX010000002">
    <property type="protein sequence ID" value="MCK6257337.1"/>
    <property type="molecule type" value="Genomic_DNA"/>
</dbReference>
<dbReference type="GO" id="GO:0005886">
    <property type="term" value="C:plasma membrane"/>
    <property type="evidence" value="ECO:0007669"/>
    <property type="project" value="UniProtKB-SubCell"/>
</dbReference>
<feature type="transmembrane region" description="Helical" evidence="6">
    <location>
        <begin position="20"/>
        <end position="41"/>
    </location>
</feature>
<name>A0A9X2BFH4_9BACL</name>
<feature type="domain" description="RDD" evidence="7">
    <location>
        <begin position="11"/>
        <end position="171"/>
    </location>
</feature>
<proteinExistence type="predicted"/>
<dbReference type="Pfam" id="PF06271">
    <property type="entry name" value="RDD"/>
    <property type="match status" value="1"/>
</dbReference>
<comment type="subcellular location">
    <subcellularLocation>
        <location evidence="1">Cell membrane</location>
        <topology evidence="1">Multi-pass membrane protein</topology>
    </subcellularLocation>
</comment>
<evidence type="ECO:0000259" key="7">
    <source>
        <dbReference type="Pfam" id="PF06271"/>
    </source>
</evidence>
<reference evidence="8" key="1">
    <citation type="submission" date="2021-09" db="EMBL/GenBank/DDBJ databases">
        <title>Genome analysis of Fictibacillus sp. KIGAM418 isolated from marine sediment.</title>
        <authorList>
            <person name="Seo M.-J."/>
            <person name="Cho E.-S."/>
            <person name="Hwang C.Y."/>
        </authorList>
    </citation>
    <scope>NUCLEOTIDE SEQUENCE</scope>
    <source>
        <strain evidence="8">KIGAM418</strain>
    </source>
</reference>
<evidence type="ECO:0000313" key="9">
    <source>
        <dbReference type="Proteomes" id="UP001139011"/>
    </source>
</evidence>
<evidence type="ECO:0000313" key="8">
    <source>
        <dbReference type="EMBL" id="MCK6257337.1"/>
    </source>
</evidence>
<evidence type="ECO:0000256" key="6">
    <source>
        <dbReference type="SAM" id="Phobius"/>
    </source>
</evidence>
<keyword evidence="4 6" id="KW-1133">Transmembrane helix</keyword>
<dbReference type="Proteomes" id="UP001139011">
    <property type="component" value="Unassembled WGS sequence"/>
</dbReference>
<protein>
    <submittedName>
        <fullName evidence="8">RDD family protein</fullName>
    </submittedName>
</protein>
<feature type="transmembrane region" description="Helical" evidence="6">
    <location>
        <begin position="53"/>
        <end position="72"/>
    </location>
</feature>
<dbReference type="InterPro" id="IPR051791">
    <property type="entry name" value="Pra-immunoreactive"/>
</dbReference>
<dbReference type="AlphaFoldDB" id="A0A9X2BFH4"/>
<evidence type="ECO:0000256" key="5">
    <source>
        <dbReference type="ARBA" id="ARBA00023136"/>
    </source>
</evidence>
<feature type="transmembrane region" description="Helical" evidence="6">
    <location>
        <begin position="136"/>
        <end position="154"/>
    </location>
</feature>
<evidence type="ECO:0000256" key="1">
    <source>
        <dbReference type="ARBA" id="ARBA00004651"/>
    </source>
</evidence>
<keyword evidence="2" id="KW-1003">Cell membrane</keyword>
<organism evidence="8 9">
    <name type="scientific">Fictibacillus marinisediminis</name>
    <dbReference type="NCBI Taxonomy" id="2878389"/>
    <lineage>
        <taxon>Bacteria</taxon>
        <taxon>Bacillati</taxon>
        <taxon>Bacillota</taxon>
        <taxon>Bacilli</taxon>
        <taxon>Bacillales</taxon>
        <taxon>Fictibacillaceae</taxon>
        <taxon>Fictibacillus</taxon>
    </lineage>
</organism>
<keyword evidence="3 6" id="KW-0812">Transmembrane</keyword>
<sequence length="181" mass="20716">MEHQHKNLKNASLGTRIIAFLWDYVIVSCYLSLLFGVSFIARPMLLPLFRESSLSAEITGFLLITLPVYLYFSVSEGSKFHATWGKRKMGIMVVGVRGQPIGLGHSLFRSALKFVPWELSHFTIWHIAIPSEFPDYLIYILLITVYGLVLIYLISPLKSKNKQTVYDSIAGTVVRYKYENY</sequence>
<evidence type="ECO:0000256" key="4">
    <source>
        <dbReference type="ARBA" id="ARBA00022989"/>
    </source>
</evidence>
<evidence type="ECO:0000256" key="3">
    <source>
        <dbReference type="ARBA" id="ARBA00022692"/>
    </source>
</evidence>
<accession>A0A9X2BFH4</accession>
<evidence type="ECO:0000256" key="2">
    <source>
        <dbReference type="ARBA" id="ARBA00022475"/>
    </source>
</evidence>
<dbReference type="InterPro" id="IPR010432">
    <property type="entry name" value="RDD"/>
</dbReference>
<keyword evidence="9" id="KW-1185">Reference proteome</keyword>
<keyword evidence="5 6" id="KW-0472">Membrane</keyword>
<dbReference type="PANTHER" id="PTHR36115">
    <property type="entry name" value="PROLINE-RICH ANTIGEN HOMOLOG-RELATED"/>
    <property type="match status" value="1"/>
</dbReference>
<gene>
    <name evidence="8" type="ORF">LCY76_12100</name>
</gene>